<dbReference type="InterPro" id="IPR056632">
    <property type="entry name" value="DUF7730"/>
</dbReference>
<evidence type="ECO:0000259" key="2">
    <source>
        <dbReference type="Pfam" id="PF24864"/>
    </source>
</evidence>
<feature type="domain" description="DUF7730" evidence="2">
    <location>
        <begin position="95"/>
        <end position="167"/>
    </location>
</feature>
<dbReference type="Pfam" id="PF24864">
    <property type="entry name" value="DUF7730"/>
    <property type="match status" value="1"/>
</dbReference>
<accession>A0A9P4S5Q6</accession>
<feature type="region of interest" description="Disordered" evidence="1">
    <location>
        <begin position="1"/>
        <end position="42"/>
    </location>
</feature>
<dbReference type="AlphaFoldDB" id="A0A9P4S5Q6"/>
<sequence length="248" mass="28675">MDSRYFGRQDLPAPEHCESSRPSHLDSGPSHITTPRPNLPPGHLSGRPTISFLDLPAELRIQIYQLVFHQPGHVIAQKILPLNPPSVKFFHQNGHRTLISLLLTCHQVYIESIPYLYLEKSFHFFSPDFRLFCTFLQIIGPLGRANLESLTLLWQVGAYTYTEDDLVRQAFTLLAECANLDFLKVMVNRRYLARFADWRDVPGLRELRTVKVGTLVVEWLPRHEDLGVDEEDCERWLRRGMLKDETAI</sequence>
<organism evidence="3 4">
    <name type="scientific">Patellaria atrata CBS 101060</name>
    <dbReference type="NCBI Taxonomy" id="1346257"/>
    <lineage>
        <taxon>Eukaryota</taxon>
        <taxon>Fungi</taxon>
        <taxon>Dikarya</taxon>
        <taxon>Ascomycota</taxon>
        <taxon>Pezizomycotina</taxon>
        <taxon>Dothideomycetes</taxon>
        <taxon>Dothideomycetes incertae sedis</taxon>
        <taxon>Patellariales</taxon>
        <taxon>Patellariaceae</taxon>
        <taxon>Patellaria</taxon>
    </lineage>
</organism>
<dbReference type="EMBL" id="MU006104">
    <property type="protein sequence ID" value="KAF2836380.1"/>
    <property type="molecule type" value="Genomic_DNA"/>
</dbReference>
<evidence type="ECO:0000313" key="4">
    <source>
        <dbReference type="Proteomes" id="UP000799429"/>
    </source>
</evidence>
<dbReference type="OrthoDB" id="62952at2759"/>
<dbReference type="PANTHER" id="PTHR42085:SF2">
    <property type="entry name" value="F-BOX DOMAIN-CONTAINING PROTEIN"/>
    <property type="match status" value="1"/>
</dbReference>
<reference evidence="3" key="1">
    <citation type="journal article" date="2020" name="Stud. Mycol.">
        <title>101 Dothideomycetes genomes: a test case for predicting lifestyles and emergence of pathogens.</title>
        <authorList>
            <person name="Haridas S."/>
            <person name="Albert R."/>
            <person name="Binder M."/>
            <person name="Bloem J."/>
            <person name="Labutti K."/>
            <person name="Salamov A."/>
            <person name="Andreopoulos B."/>
            <person name="Baker S."/>
            <person name="Barry K."/>
            <person name="Bills G."/>
            <person name="Bluhm B."/>
            <person name="Cannon C."/>
            <person name="Castanera R."/>
            <person name="Culley D."/>
            <person name="Daum C."/>
            <person name="Ezra D."/>
            <person name="Gonzalez J."/>
            <person name="Henrissat B."/>
            <person name="Kuo A."/>
            <person name="Liang C."/>
            <person name="Lipzen A."/>
            <person name="Lutzoni F."/>
            <person name="Magnuson J."/>
            <person name="Mondo S."/>
            <person name="Nolan M."/>
            <person name="Ohm R."/>
            <person name="Pangilinan J."/>
            <person name="Park H.-J."/>
            <person name="Ramirez L."/>
            <person name="Alfaro M."/>
            <person name="Sun H."/>
            <person name="Tritt A."/>
            <person name="Yoshinaga Y."/>
            <person name="Zwiers L.-H."/>
            <person name="Turgeon B."/>
            <person name="Goodwin S."/>
            <person name="Spatafora J."/>
            <person name="Crous P."/>
            <person name="Grigoriev I."/>
        </authorList>
    </citation>
    <scope>NUCLEOTIDE SEQUENCE</scope>
    <source>
        <strain evidence="3">CBS 101060</strain>
    </source>
</reference>
<dbReference type="PANTHER" id="PTHR42085">
    <property type="entry name" value="F-BOX DOMAIN-CONTAINING PROTEIN"/>
    <property type="match status" value="1"/>
</dbReference>
<proteinExistence type="predicted"/>
<comment type="caution">
    <text evidence="3">The sequence shown here is derived from an EMBL/GenBank/DDBJ whole genome shotgun (WGS) entry which is preliminary data.</text>
</comment>
<name>A0A9P4S5Q6_9PEZI</name>
<keyword evidence="4" id="KW-1185">Reference proteome</keyword>
<dbReference type="InterPro" id="IPR038883">
    <property type="entry name" value="AN11006-like"/>
</dbReference>
<evidence type="ECO:0000313" key="3">
    <source>
        <dbReference type="EMBL" id="KAF2836380.1"/>
    </source>
</evidence>
<protein>
    <recommendedName>
        <fullName evidence="2">DUF7730 domain-containing protein</fullName>
    </recommendedName>
</protein>
<dbReference type="Proteomes" id="UP000799429">
    <property type="component" value="Unassembled WGS sequence"/>
</dbReference>
<feature type="compositionally biased region" description="Basic and acidic residues" evidence="1">
    <location>
        <begin position="1"/>
        <end position="24"/>
    </location>
</feature>
<evidence type="ECO:0000256" key="1">
    <source>
        <dbReference type="SAM" id="MobiDB-lite"/>
    </source>
</evidence>
<gene>
    <name evidence="3" type="ORF">M501DRAFT_987541</name>
</gene>